<dbReference type="RefSeq" id="WP_084330507.1">
    <property type="nucleotide sequence ID" value="NZ_HG916765.1"/>
</dbReference>
<dbReference type="PANTHER" id="PTHR32089:SF112">
    <property type="entry name" value="LYSOZYME-LIKE PROTEIN-RELATED"/>
    <property type="match status" value="1"/>
</dbReference>
<dbReference type="Pfam" id="PF00015">
    <property type="entry name" value="MCPsignal"/>
    <property type="match status" value="1"/>
</dbReference>
<gene>
    <name evidence="5" type="ORF">BN940_04296</name>
</gene>
<feature type="transmembrane region" description="Helical" evidence="3">
    <location>
        <begin position="40"/>
        <end position="61"/>
    </location>
</feature>
<dbReference type="PROSITE" id="PS50111">
    <property type="entry name" value="CHEMOTAXIS_TRANSDUC_2"/>
    <property type="match status" value="1"/>
</dbReference>
<accession>W8X218</accession>
<reference evidence="5 6" key="1">
    <citation type="journal article" date="2014" name="BMC Microbiol.">
        <title>The oxygen-independent metabolism of cyclic monoterpenes in Castellaniella defragrans 65Phen.</title>
        <authorList>
            <person name="Petasch J."/>
            <person name="Disch E.M."/>
            <person name="Markert S."/>
            <person name="Becher D."/>
            <person name="Schweder T."/>
            <person name="Huttel B."/>
            <person name="Reinhardt R."/>
            <person name="Harder J."/>
        </authorList>
    </citation>
    <scope>NUCLEOTIDE SEQUENCE [LARGE SCALE GENOMIC DNA]</scope>
    <source>
        <strain evidence="5">65Phen</strain>
    </source>
</reference>
<keyword evidence="1 2" id="KW-0807">Transducer</keyword>
<sequence>MPRGVHWFSMMGCLLAALLTFLAWPHEAMPALQAWRAPALAGLLLLSLAGFLAVILLPRLLQRSGPVARTLNQLDRHALDVTVNNASMMSSFTRVVAFSRQQSEVLAGVRESMETLAHSVHTVADSAGITRDEVDSMHELASRGDALLHETTGRIGSLAESAAGLDERFREVLRHAGEIENFLGVIQNVAMQTNLLSLNAAVEAARAGEQGRGFAVVAGEVRSLAARTGEATVQIRSMISGISSSAQAADGFLKTVLADIQAGVERTRETAQALADIGERSRRTLDAARDLAAAARTQSGLGEKIARDVDTLANAAQQSVEWVGKSNAQLRVVQGQIGLLKRSTSALIPARDDLDILMDGIEEMRACNILIMNAEACAELTGVLERIVELDQIIDAHWQHFRRDRRHRSLEAALSAFETALASYRAIRHEVLQLARQERFAEVRIKVPAEVRPAYDHVKSALSHLNGSHRPQPAGGRFKSLFRQAVPTP</sequence>
<keyword evidence="5" id="KW-0675">Receptor</keyword>
<dbReference type="Pfam" id="PF12729">
    <property type="entry name" value="4HB_MCP_1"/>
    <property type="match status" value="1"/>
</dbReference>
<dbReference type="Proteomes" id="UP000019805">
    <property type="component" value="Chromosome"/>
</dbReference>
<dbReference type="eggNOG" id="COG0840">
    <property type="taxonomic scope" value="Bacteria"/>
</dbReference>
<name>W8X218_CASD6</name>
<proteinExistence type="predicted"/>
<dbReference type="KEGG" id="cdn:BN940_04296"/>
<evidence type="ECO:0000313" key="6">
    <source>
        <dbReference type="Proteomes" id="UP000019805"/>
    </source>
</evidence>
<dbReference type="SUPFAM" id="SSF58104">
    <property type="entry name" value="Methyl-accepting chemotaxis protein (MCP) signaling domain"/>
    <property type="match status" value="1"/>
</dbReference>
<dbReference type="SMART" id="SM00283">
    <property type="entry name" value="MA"/>
    <property type="match status" value="1"/>
</dbReference>
<keyword evidence="3" id="KW-0472">Membrane</keyword>
<dbReference type="PANTHER" id="PTHR32089">
    <property type="entry name" value="METHYL-ACCEPTING CHEMOTAXIS PROTEIN MCPB"/>
    <property type="match status" value="1"/>
</dbReference>
<dbReference type="HOGENOM" id="CLU_637268_0_0_4"/>
<organism evidence="5 6">
    <name type="scientific">Castellaniella defragrans (strain DSM 12143 / CCUG 39792 / 65Phen)</name>
    <name type="common">Alcaligenes defragrans</name>
    <dbReference type="NCBI Taxonomy" id="1437824"/>
    <lineage>
        <taxon>Bacteria</taxon>
        <taxon>Pseudomonadati</taxon>
        <taxon>Pseudomonadota</taxon>
        <taxon>Betaproteobacteria</taxon>
        <taxon>Burkholderiales</taxon>
        <taxon>Alcaligenaceae</taxon>
        <taxon>Castellaniella</taxon>
    </lineage>
</organism>
<dbReference type="Gene3D" id="1.10.287.950">
    <property type="entry name" value="Methyl-accepting chemotaxis protein"/>
    <property type="match status" value="1"/>
</dbReference>
<dbReference type="OrthoDB" id="9806477at2"/>
<evidence type="ECO:0000259" key="4">
    <source>
        <dbReference type="PROSITE" id="PS50111"/>
    </source>
</evidence>
<dbReference type="GO" id="GO:0016020">
    <property type="term" value="C:membrane"/>
    <property type="evidence" value="ECO:0007669"/>
    <property type="project" value="InterPro"/>
</dbReference>
<keyword evidence="3" id="KW-1133">Transmembrane helix</keyword>
<dbReference type="AlphaFoldDB" id="W8X218"/>
<dbReference type="STRING" id="1437824.BN940_04296"/>
<evidence type="ECO:0000313" key="5">
    <source>
        <dbReference type="EMBL" id="CDM23332.1"/>
    </source>
</evidence>
<keyword evidence="6" id="KW-1185">Reference proteome</keyword>
<evidence type="ECO:0000256" key="3">
    <source>
        <dbReference type="SAM" id="Phobius"/>
    </source>
</evidence>
<dbReference type="InterPro" id="IPR024478">
    <property type="entry name" value="HlyB_4HB_MCP"/>
</dbReference>
<dbReference type="InterPro" id="IPR004089">
    <property type="entry name" value="MCPsignal_dom"/>
</dbReference>
<dbReference type="GO" id="GO:0007165">
    <property type="term" value="P:signal transduction"/>
    <property type="evidence" value="ECO:0007669"/>
    <property type="project" value="UniProtKB-KW"/>
</dbReference>
<feature type="domain" description="Methyl-accepting transducer" evidence="4">
    <location>
        <begin position="77"/>
        <end position="313"/>
    </location>
</feature>
<protein>
    <submittedName>
        <fullName evidence="5">Aerotaxis receptor Aer</fullName>
    </submittedName>
</protein>
<keyword evidence="3" id="KW-0812">Transmembrane</keyword>
<evidence type="ECO:0000256" key="1">
    <source>
        <dbReference type="ARBA" id="ARBA00023224"/>
    </source>
</evidence>
<dbReference type="EMBL" id="HG916765">
    <property type="protein sequence ID" value="CDM23332.1"/>
    <property type="molecule type" value="Genomic_DNA"/>
</dbReference>
<evidence type="ECO:0000256" key="2">
    <source>
        <dbReference type="PROSITE-ProRule" id="PRU00284"/>
    </source>
</evidence>